<organism evidence="1 2">
    <name type="scientific">Racocetra persica</name>
    <dbReference type="NCBI Taxonomy" id="160502"/>
    <lineage>
        <taxon>Eukaryota</taxon>
        <taxon>Fungi</taxon>
        <taxon>Fungi incertae sedis</taxon>
        <taxon>Mucoromycota</taxon>
        <taxon>Glomeromycotina</taxon>
        <taxon>Glomeromycetes</taxon>
        <taxon>Diversisporales</taxon>
        <taxon>Gigasporaceae</taxon>
        <taxon>Racocetra</taxon>
    </lineage>
</organism>
<feature type="non-terminal residue" evidence="1">
    <location>
        <position position="50"/>
    </location>
</feature>
<evidence type="ECO:0000313" key="1">
    <source>
        <dbReference type="EMBL" id="CAG8832020.1"/>
    </source>
</evidence>
<evidence type="ECO:0000313" key="2">
    <source>
        <dbReference type="Proteomes" id="UP000789920"/>
    </source>
</evidence>
<dbReference type="EMBL" id="CAJVQC010102699">
    <property type="protein sequence ID" value="CAG8832020.1"/>
    <property type="molecule type" value="Genomic_DNA"/>
</dbReference>
<protein>
    <submittedName>
        <fullName evidence="1">1602_t:CDS:1</fullName>
    </submittedName>
</protein>
<feature type="non-terminal residue" evidence="1">
    <location>
        <position position="1"/>
    </location>
</feature>
<name>A0ACA9S903_9GLOM</name>
<comment type="caution">
    <text evidence="1">The sequence shown here is derived from an EMBL/GenBank/DDBJ whole genome shotgun (WGS) entry which is preliminary data.</text>
</comment>
<accession>A0ACA9S903</accession>
<gene>
    <name evidence="1" type="ORF">RPERSI_LOCUS28332</name>
</gene>
<reference evidence="1" key="1">
    <citation type="submission" date="2021-06" db="EMBL/GenBank/DDBJ databases">
        <authorList>
            <person name="Kallberg Y."/>
            <person name="Tangrot J."/>
            <person name="Rosling A."/>
        </authorList>
    </citation>
    <scope>NUCLEOTIDE SEQUENCE</scope>
    <source>
        <strain evidence="1">MA461A</strain>
    </source>
</reference>
<dbReference type="Proteomes" id="UP000789920">
    <property type="component" value="Unassembled WGS sequence"/>
</dbReference>
<sequence>KAEAQKAKLEKEGRRRNFQFGQMIIFCTTEGKFVIGISSLLLTKLGFFRD</sequence>
<proteinExistence type="predicted"/>
<keyword evidence="2" id="KW-1185">Reference proteome</keyword>